<dbReference type="Gene3D" id="3.30.70.270">
    <property type="match status" value="1"/>
</dbReference>
<dbReference type="GO" id="GO:0071111">
    <property type="term" value="F:cyclic-guanylate-specific phosphodiesterase activity"/>
    <property type="evidence" value="ECO:0007669"/>
    <property type="project" value="InterPro"/>
</dbReference>
<dbReference type="Proteomes" id="UP000305881">
    <property type="component" value="Chromosome"/>
</dbReference>
<dbReference type="SMART" id="SM00052">
    <property type="entry name" value="EAL"/>
    <property type="match status" value="1"/>
</dbReference>
<dbReference type="SMART" id="SM00267">
    <property type="entry name" value="GGDEF"/>
    <property type="match status" value="1"/>
</dbReference>
<accession>A0A4P9UKY9</accession>
<organism evidence="3 4">
    <name type="scientific">Methylotuvimicrobium buryatense</name>
    <name type="common">Methylomicrobium buryatense</name>
    <dbReference type="NCBI Taxonomy" id="95641"/>
    <lineage>
        <taxon>Bacteria</taxon>
        <taxon>Pseudomonadati</taxon>
        <taxon>Pseudomonadota</taxon>
        <taxon>Gammaproteobacteria</taxon>
        <taxon>Methylococcales</taxon>
        <taxon>Methylococcaceae</taxon>
        <taxon>Methylotuvimicrobium</taxon>
    </lineage>
</organism>
<gene>
    <name evidence="3" type="ORF">EQU24_06190</name>
</gene>
<dbReference type="RefSeq" id="WP_017840321.1">
    <property type="nucleotide sequence ID" value="NZ_CP035467.1"/>
</dbReference>
<dbReference type="OrthoDB" id="9813913at2"/>
<dbReference type="PROSITE" id="PS50887">
    <property type="entry name" value="GGDEF"/>
    <property type="match status" value="1"/>
</dbReference>
<dbReference type="InterPro" id="IPR001633">
    <property type="entry name" value="EAL_dom"/>
</dbReference>
<dbReference type="NCBIfam" id="TIGR00254">
    <property type="entry name" value="GGDEF"/>
    <property type="match status" value="1"/>
</dbReference>
<evidence type="ECO:0000259" key="2">
    <source>
        <dbReference type="PROSITE" id="PS50887"/>
    </source>
</evidence>
<dbReference type="PANTHER" id="PTHR33121">
    <property type="entry name" value="CYCLIC DI-GMP PHOSPHODIESTERASE PDEF"/>
    <property type="match status" value="1"/>
</dbReference>
<dbReference type="KEGG" id="mbur:EQU24_06190"/>
<feature type="domain" description="GGDEF" evidence="2">
    <location>
        <begin position="196"/>
        <end position="331"/>
    </location>
</feature>
<dbReference type="SUPFAM" id="SSF52172">
    <property type="entry name" value="CheY-like"/>
    <property type="match status" value="1"/>
</dbReference>
<evidence type="ECO:0000313" key="3">
    <source>
        <dbReference type="EMBL" id="QCW81884.1"/>
    </source>
</evidence>
<dbReference type="SUPFAM" id="SSF141868">
    <property type="entry name" value="EAL domain-like"/>
    <property type="match status" value="1"/>
</dbReference>
<dbReference type="AlphaFoldDB" id="A0A4P9UKY9"/>
<dbReference type="InterPro" id="IPR029787">
    <property type="entry name" value="Nucleotide_cyclase"/>
</dbReference>
<dbReference type="PANTHER" id="PTHR33121:SF23">
    <property type="entry name" value="CYCLIC DI-GMP PHOSPHODIESTERASE PDEB"/>
    <property type="match status" value="1"/>
</dbReference>
<evidence type="ECO:0000259" key="1">
    <source>
        <dbReference type="PROSITE" id="PS50883"/>
    </source>
</evidence>
<dbReference type="Gene3D" id="3.20.20.450">
    <property type="entry name" value="EAL domain"/>
    <property type="match status" value="1"/>
</dbReference>
<dbReference type="CDD" id="cd01948">
    <property type="entry name" value="EAL"/>
    <property type="match status" value="1"/>
</dbReference>
<protein>
    <submittedName>
        <fullName evidence="3">Bifunctional diguanylate cyclase/phosphodiesterase</fullName>
    </submittedName>
</protein>
<feature type="domain" description="EAL" evidence="1">
    <location>
        <begin position="342"/>
        <end position="595"/>
    </location>
</feature>
<dbReference type="SUPFAM" id="SSF55073">
    <property type="entry name" value="Nucleotide cyclase"/>
    <property type="match status" value="1"/>
</dbReference>
<dbReference type="EMBL" id="CP035467">
    <property type="protein sequence ID" value="QCW81884.1"/>
    <property type="molecule type" value="Genomic_DNA"/>
</dbReference>
<proteinExistence type="predicted"/>
<keyword evidence="4" id="KW-1185">Reference proteome</keyword>
<reference evidence="4" key="1">
    <citation type="journal article" date="2019" name="J. Bacteriol.">
        <title>A Mutagenic Screen Identifies a TonB-Dependent Receptor Required for the Lanthanide Metal Switch in the Type I Methanotroph 'Methylotuvimicrobium buryatense' 5GB1C.</title>
        <authorList>
            <person name="Groom J.D."/>
            <person name="Ford S.M."/>
            <person name="Pesesky M.W."/>
            <person name="Lidstrom M.E."/>
        </authorList>
    </citation>
    <scope>NUCLEOTIDE SEQUENCE [LARGE SCALE GENOMIC DNA]</scope>
    <source>
        <strain evidence="4">5GB1C</strain>
    </source>
</reference>
<dbReference type="InterPro" id="IPR011006">
    <property type="entry name" value="CheY-like_superfamily"/>
</dbReference>
<evidence type="ECO:0000313" key="4">
    <source>
        <dbReference type="Proteomes" id="UP000305881"/>
    </source>
</evidence>
<dbReference type="Pfam" id="PF00990">
    <property type="entry name" value="GGDEF"/>
    <property type="match status" value="1"/>
</dbReference>
<sequence length="609" mass="69378">MLSNSQRQSKIIIAGMDRKTVAQIETILIDKGFSNFAIAAECGDIYRIIRPYVDNAEELGLIIVDEDLPGGHIRDMCHSLSGEQAGVFLPFIILKNERPSEAFDASASPSLIYELSKPLRESELVILVEMLLLLKVERSMRYQQQEMLINELATRKLLDAKLKYLVAHDELTGLMNRTQLENYIRLSLTRNQKLQQNGALLLIDLDRFGLINDLEGFDMADKLIIDVVATIRKLVRLEAWFARIDSDEFCLYFDNISGLQAREVAEDIRKGLNESRFQTGNVCYSITASIGIATLQSAKVIQHPEELISRAHQACSLAKQNGRNMVWFYNEEDKAIKERHRDVYWVPLIRDALLMRNFFLMFQPVVNLRTGEVSHYEVLIRMRGHENKVISPSEFIPVAERMGLIHSIDLWVVENAIDFLAALPPELSNVSLSINLSGVAFQDDALLPTIKRKLELSWVNAERITFEITETSAVDNFEQTRQMINQIRALGCHFALDDFGAGFCSFNYLKKFPVDFVKIDGQFIRNLVNDDTDQVLVRSMSEIAKQLGKKTIAEFIECPRVIKILIDLGIDYGQGYIFGKPSQLLIEQGYVPLQQLLIEGDKSTRFLYN</sequence>
<dbReference type="STRING" id="675511.GCA_000341735_01776"/>
<dbReference type="PROSITE" id="PS50883">
    <property type="entry name" value="EAL"/>
    <property type="match status" value="1"/>
</dbReference>
<dbReference type="InterPro" id="IPR050706">
    <property type="entry name" value="Cyclic-di-GMP_PDE-like"/>
</dbReference>
<dbReference type="Pfam" id="PF00563">
    <property type="entry name" value="EAL"/>
    <property type="match status" value="1"/>
</dbReference>
<dbReference type="CDD" id="cd01949">
    <property type="entry name" value="GGDEF"/>
    <property type="match status" value="1"/>
</dbReference>
<dbReference type="InterPro" id="IPR035919">
    <property type="entry name" value="EAL_sf"/>
</dbReference>
<dbReference type="InterPro" id="IPR000160">
    <property type="entry name" value="GGDEF_dom"/>
</dbReference>
<name>A0A4P9UKY9_METBY</name>
<dbReference type="InterPro" id="IPR043128">
    <property type="entry name" value="Rev_trsase/Diguanyl_cyclase"/>
</dbReference>